<organism evidence="1 2">
    <name type="scientific">Monilinia fructicola</name>
    <name type="common">Brown rot fungus</name>
    <name type="synonym">Ciboria fructicola</name>
    <dbReference type="NCBI Taxonomy" id="38448"/>
    <lineage>
        <taxon>Eukaryota</taxon>
        <taxon>Fungi</taxon>
        <taxon>Dikarya</taxon>
        <taxon>Ascomycota</taxon>
        <taxon>Pezizomycotina</taxon>
        <taxon>Leotiomycetes</taxon>
        <taxon>Helotiales</taxon>
        <taxon>Sclerotiniaceae</taxon>
        <taxon>Monilinia</taxon>
    </lineage>
</organism>
<proteinExistence type="predicted"/>
<accession>A0A5M9JV07</accession>
<protein>
    <submittedName>
        <fullName evidence="1">Uncharacterized protein</fullName>
    </submittedName>
</protein>
<dbReference type="AlphaFoldDB" id="A0A5M9JV07"/>
<name>A0A5M9JV07_MONFR</name>
<evidence type="ECO:0000313" key="2">
    <source>
        <dbReference type="Proteomes" id="UP000322873"/>
    </source>
</evidence>
<dbReference type="EMBL" id="VICG01000005">
    <property type="protein sequence ID" value="KAA8571949.1"/>
    <property type="molecule type" value="Genomic_DNA"/>
</dbReference>
<reference evidence="1 2" key="1">
    <citation type="submission" date="2019-06" db="EMBL/GenBank/DDBJ databases">
        <title>Genome Sequence of the Brown Rot Fungal Pathogen Monilinia fructicola.</title>
        <authorList>
            <person name="De Miccolis Angelini R.M."/>
            <person name="Landi L."/>
            <person name="Abate D."/>
            <person name="Pollastro S."/>
            <person name="Romanazzi G."/>
            <person name="Faretra F."/>
        </authorList>
    </citation>
    <scope>NUCLEOTIDE SEQUENCE [LARGE SCALE GENOMIC DNA]</scope>
    <source>
        <strain evidence="1 2">Mfrc123</strain>
    </source>
</reference>
<dbReference type="Proteomes" id="UP000322873">
    <property type="component" value="Unassembled WGS sequence"/>
</dbReference>
<sequence length="71" mass="8675">MCCYFIASQFRILFYHRSAVEHQIAFTDRLKRSILLQIFCFLRIRSSLHLVWLEFRNLCHMINIASRILDR</sequence>
<gene>
    <name evidence="1" type="ORF">EYC84_001892</name>
</gene>
<comment type="caution">
    <text evidence="1">The sequence shown here is derived from an EMBL/GenBank/DDBJ whole genome shotgun (WGS) entry which is preliminary data.</text>
</comment>
<evidence type="ECO:0000313" key="1">
    <source>
        <dbReference type="EMBL" id="KAA8571949.1"/>
    </source>
</evidence>
<keyword evidence="2" id="KW-1185">Reference proteome</keyword>